<accession>D3Q656</accession>
<dbReference type="eggNOG" id="COG0044">
    <property type="taxonomic scope" value="Bacteria"/>
</dbReference>
<evidence type="ECO:0000256" key="3">
    <source>
        <dbReference type="ARBA" id="ARBA00010368"/>
    </source>
</evidence>
<dbReference type="Gene3D" id="3.20.20.140">
    <property type="entry name" value="Metal-dependent hydrolases"/>
    <property type="match status" value="1"/>
</dbReference>
<dbReference type="RefSeq" id="WP_013017802.1">
    <property type="nucleotide sequence ID" value="NC_013947.1"/>
</dbReference>
<dbReference type="HOGENOM" id="CLU_015572_4_0_11"/>
<dbReference type="InterPro" id="IPR032466">
    <property type="entry name" value="Metal_Hydrolase"/>
</dbReference>
<dbReference type="EC" id="3.5.2.5" evidence="5"/>
<evidence type="ECO:0000256" key="8">
    <source>
        <dbReference type="ARBA" id="ARBA00022801"/>
    </source>
</evidence>
<comment type="similarity">
    <text evidence="3">Belongs to the metallo-dependent hydrolases superfamily. Allantoinase family.</text>
</comment>
<feature type="domain" description="Amidohydrolase-related" evidence="10">
    <location>
        <begin position="53"/>
        <end position="423"/>
    </location>
</feature>
<evidence type="ECO:0000256" key="1">
    <source>
        <dbReference type="ARBA" id="ARBA00001947"/>
    </source>
</evidence>
<dbReference type="GO" id="GO:0006145">
    <property type="term" value="P:purine nucleobase catabolic process"/>
    <property type="evidence" value="ECO:0007669"/>
    <property type="project" value="TreeGrafter"/>
</dbReference>
<dbReference type="FunFam" id="3.20.20.140:FF:000032">
    <property type="entry name" value="Allantoinase Dal1"/>
    <property type="match status" value="1"/>
</dbReference>
<dbReference type="InterPro" id="IPR017593">
    <property type="entry name" value="Allantoinase"/>
</dbReference>
<gene>
    <name evidence="11" type="ordered locus">Snas_2550</name>
</gene>
<dbReference type="KEGG" id="sna:Snas_2550"/>
<dbReference type="GO" id="GO:0005737">
    <property type="term" value="C:cytoplasm"/>
    <property type="evidence" value="ECO:0007669"/>
    <property type="project" value="TreeGrafter"/>
</dbReference>
<dbReference type="PANTHER" id="PTHR43668:SF2">
    <property type="entry name" value="ALLANTOINASE"/>
    <property type="match status" value="1"/>
</dbReference>
<dbReference type="STRING" id="446470.Snas_2550"/>
<dbReference type="GO" id="GO:0004038">
    <property type="term" value="F:allantoinase activity"/>
    <property type="evidence" value="ECO:0007669"/>
    <property type="project" value="UniProtKB-EC"/>
</dbReference>
<organism evidence="11 12">
    <name type="scientific">Stackebrandtia nassauensis (strain DSM 44728 / CIP 108903 / NRRL B-16338 / NBRC 102104 / LLR-40K-21)</name>
    <dbReference type="NCBI Taxonomy" id="446470"/>
    <lineage>
        <taxon>Bacteria</taxon>
        <taxon>Bacillati</taxon>
        <taxon>Actinomycetota</taxon>
        <taxon>Actinomycetes</taxon>
        <taxon>Glycomycetales</taxon>
        <taxon>Glycomycetaceae</taxon>
        <taxon>Stackebrandtia</taxon>
    </lineage>
</organism>
<dbReference type="InterPro" id="IPR006680">
    <property type="entry name" value="Amidohydro-rel"/>
</dbReference>
<dbReference type="InterPro" id="IPR011059">
    <property type="entry name" value="Metal-dep_hydrolase_composite"/>
</dbReference>
<dbReference type="SUPFAM" id="SSF51556">
    <property type="entry name" value="Metallo-dependent hydrolases"/>
    <property type="match status" value="1"/>
</dbReference>
<evidence type="ECO:0000313" key="12">
    <source>
        <dbReference type="Proteomes" id="UP000000844"/>
    </source>
</evidence>
<evidence type="ECO:0000256" key="4">
    <source>
        <dbReference type="ARBA" id="ARBA00011881"/>
    </source>
</evidence>
<dbReference type="OrthoDB" id="9803027at2"/>
<dbReference type="GO" id="GO:0050897">
    <property type="term" value="F:cobalt ion binding"/>
    <property type="evidence" value="ECO:0007669"/>
    <property type="project" value="InterPro"/>
</dbReference>
<evidence type="ECO:0000256" key="5">
    <source>
        <dbReference type="ARBA" id="ARBA00012863"/>
    </source>
</evidence>
<dbReference type="SUPFAM" id="SSF51338">
    <property type="entry name" value="Composite domain of metallo-dependent hydrolases"/>
    <property type="match status" value="1"/>
</dbReference>
<evidence type="ECO:0000256" key="2">
    <source>
        <dbReference type="ARBA" id="ARBA00004968"/>
    </source>
</evidence>
<protein>
    <recommendedName>
        <fullName evidence="5">allantoinase</fullName>
        <ecNumber evidence="5">3.5.2.5</ecNumber>
    </recommendedName>
</protein>
<evidence type="ECO:0000256" key="9">
    <source>
        <dbReference type="ARBA" id="ARBA00022833"/>
    </source>
</evidence>
<evidence type="ECO:0000313" key="11">
    <source>
        <dbReference type="EMBL" id="ADD42231.1"/>
    </source>
</evidence>
<evidence type="ECO:0000256" key="7">
    <source>
        <dbReference type="ARBA" id="ARBA00022723"/>
    </source>
</evidence>
<comment type="cofactor">
    <cofactor evidence="1">
        <name>Zn(2+)</name>
        <dbReference type="ChEBI" id="CHEBI:29105"/>
    </cofactor>
</comment>
<dbReference type="InterPro" id="IPR050138">
    <property type="entry name" value="DHOase/Allantoinase_Hydrolase"/>
</dbReference>
<sequence length="435" mass="46004">MTHDVVLRSRRAILPDGEHPAAIAITDGRIADIAAHDAPLPAHRDEDYGTLPLLPGLVDTHVHVNEPGRTHWEGFATATRAAAAGGVTTIVDMPLNSLPPTVDPEALGVKRSAADGQVFTDVGFWGGAIPANLGRLKPLHDSGVFGFKCFTAHSGVDEFPPLDPDRLHSALAEAARIDVLVIVHAEEPGMLDAAPAGADFAGFVASRPSGAEVAAIRQVIDAARHTGARVHILHLSAAEALDELRAARHAGLPVTAETCPHYLVLDAAEVPDLATQFKCCPPIRDAANREALWTALADGLIDCVVSDHSPCPPELKQGDFGTAWGGIASVQLGLSLIWTAARERGHSLSDVATWMATAPASLVGLHGKGSIAIGNDADLTVFDPERRWRVRGAELHHRHPITAYEGRELTGTVTATWLRGRPVGATPHGRLLSKE</sequence>
<keyword evidence="8" id="KW-0378">Hydrolase</keyword>
<dbReference type="Proteomes" id="UP000000844">
    <property type="component" value="Chromosome"/>
</dbReference>
<keyword evidence="9" id="KW-0862">Zinc</keyword>
<proteinExistence type="inferred from homology"/>
<keyword evidence="6" id="KW-0659">Purine metabolism</keyword>
<dbReference type="AlphaFoldDB" id="D3Q656"/>
<dbReference type="EMBL" id="CP001778">
    <property type="protein sequence ID" value="ADD42231.1"/>
    <property type="molecule type" value="Genomic_DNA"/>
</dbReference>
<keyword evidence="12" id="KW-1185">Reference proteome</keyword>
<reference evidence="11 12" key="1">
    <citation type="journal article" date="2009" name="Stand. Genomic Sci.">
        <title>Complete genome sequence of Stackebrandtia nassauensis type strain (LLR-40K-21).</title>
        <authorList>
            <person name="Munk C."/>
            <person name="Lapidus A."/>
            <person name="Copeland A."/>
            <person name="Jando M."/>
            <person name="Mayilraj S."/>
            <person name="Glavina Del Rio T."/>
            <person name="Nolan M."/>
            <person name="Chen F."/>
            <person name="Lucas S."/>
            <person name="Tice H."/>
            <person name="Cheng J.F."/>
            <person name="Han C."/>
            <person name="Detter J.C."/>
            <person name="Bruce D."/>
            <person name="Goodwin L."/>
            <person name="Chain P."/>
            <person name="Pitluck S."/>
            <person name="Goker M."/>
            <person name="Ovchinikova G."/>
            <person name="Pati A."/>
            <person name="Ivanova N."/>
            <person name="Mavromatis K."/>
            <person name="Chen A."/>
            <person name="Palaniappan K."/>
            <person name="Land M."/>
            <person name="Hauser L."/>
            <person name="Chang Y.J."/>
            <person name="Jeffries C.D."/>
            <person name="Bristow J."/>
            <person name="Eisen J.A."/>
            <person name="Markowitz V."/>
            <person name="Hugenholtz P."/>
            <person name="Kyrpides N.C."/>
            <person name="Klenk H.P."/>
        </authorList>
    </citation>
    <scope>NUCLEOTIDE SEQUENCE [LARGE SCALE GENOMIC DNA]</scope>
    <source>
        <strain evidence="12">DSM 44728 / CIP 108903 / NRRL B-16338 / NBRC 102104 / LLR-40K-21</strain>
    </source>
</reference>
<name>D3Q656_STANL</name>
<keyword evidence="7" id="KW-0479">Metal-binding</keyword>
<dbReference type="GO" id="GO:0008270">
    <property type="term" value="F:zinc ion binding"/>
    <property type="evidence" value="ECO:0007669"/>
    <property type="project" value="InterPro"/>
</dbReference>
<comment type="subunit">
    <text evidence="4">Homotetramer.</text>
</comment>
<comment type="pathway">
    <text evidence="2">Nitrogen metabolism; (S)-allantoin degradation; allantoate from (S)-allantoin: step 1/1.</text>
</comment>
<dbReference type="NCBIfam" id="TIGR03178">
    <property type="entry name" value="allantoinase"/>
    <property type="match status" value="1"/>
</dbReference>
<evidence type="ECO:0000259" key="10">
    <source>
        <dbReference type="Pfam" id="PF01979"/>
    </source>
</evidence>
<dbReference type="PANTHER" id="PTHR43668">
    <property type="entry name" value="ALLANTOINASE"/>
    <property type="match status" value="1"/>
</dbReference>
<dbReference type="Pfam" id="PF01979">
    <property type="entry name" value="Amidohydro_1"/>
    <property type="match status" value="1"/>
</dbReference>
<evidence type="ECO:0000256" key="6">
    <source>
        <dbReference type="ARBA" id="ARBA00022631"/>
    </source>
</evidence>
<dbReference type="GO" id="GO:0000256">
    <property type="term" value="P:allantoin catabolic process"/>
    <property type="evidence" value="ECO:0007669"/>
    <property type="project" value="InterPro"/>
</dbReference>